<sequence>MNPRDLGTASRMTPRELVHGVSAEERPVKGFLLRCLAAGGAFVVMVLVFSWLDAWALAVAIPVGALVLWRSDGIRLCDFADELMASAQVELSASPAKATSVLAETVRAWDWVCPGSDHAKEQAPEPSLTFRKVQAVWPDVEAGRLEVAFTDGTSRSFAPDDGMRRLERPPLPVRSPGEGDRAVAGRLEALVARVAAETSVPEGECSGDPAALRAAIANNLLERHRAALGWLRELRIAFVRLASDPAMIPERRLRGRPAAHTWLMADPRRNVGRAVTSRPPSQGVRVNNTFYINGSDLRGSAFGGLHNSVPGTDPQEDLKALRAVLEILDRLRHELPQDLATAQRLAAAEATVRHTVDTDGTVDAQTKSALGVLLSVAGQLVIGAAGNGLYDFVSALAS</sequence>
<gene>
    <name evidence="3" type="ORF">SAMN05421684_6504</name>
</gene>
<feature type="region of interest" description="Disordered" evidence="1">
    <location>
        <begin position="158"/>
        <end position="179"/>
    </location>
</feature>
<dbReference type="EMBL" id="FNQB01000003">
    <property type="protein sequence ID" value="SDZ54572.1"/>
    <property type="molecule type" value="Genomic_DNA"/>
</dbReference>
<keyword evidence="2" id="KW-0472">Membrane</keyword>
<reference evidence="4" key="1">
    <citation type="submission" date="2016-10" db="EMBL/GenBank/DDBJ databases">
        <authorList>
            <person name="Varghese N."/>
            <person name="Submissions S."/>
        </authorList>
    </citation>
    <scope>NUCLEOTIDE SEQUENCE [LARGE SCALE GENOMIC DNA]</scope>
    <source>
        <strain evidence="4">DSM 44718</strain>
    </source>
</reference>
<keyword evidence="2" id="KW-1133">Transmembrane helix</keyword>
<evidence type="ECO:0000256" key="1">
    <source>
        <dbReference type="SAM" id="MobiDB-lite"/>
    </source>
</evidence>
<name>A0A1H3TWT5_9ACTN</name>
<organism evidence="3 4">
    <name type="scientific">Asanoa ishikariensis</name>
    <dbReference type="NCBI Taxonomy" id="137265"/>
    <lineage>
        <taxon>Bacteria</taxon>
        <taxon>Bacillati</taxon>
        <taxon>Actinomycetota</taxon>
        <taxon>Actinomycetes</taxon>
        <taxon>Micromonosporales</taxon>
        <taxon>Micromonosporaceae</taxon>
        <taxon>Asanoa</taxon>
    </lineage>
</organism>
<keyword evidence="4" id="KW-1185">Reference proteome</keyword>
<dbReference type="RefSeq" id="WP_090800362.1">
    <property type="nucleotide sequence ID" value="NZ_BOND01000024.1"/>
</dbReference>
<keyword evidence="2" id="KW-0812">Transmembrane</keyword>
<dbReference type="Proteomes" id="UP000199632">
    <property type="component" value="Unassembled WGS sequence"/>
</dbReference>
<proteinExistence type="predicted"/>
<evidence type="ECO:0000256" key="2">
    <source>
        <dbReference type="SAM" id="Phobius"/>
    </source>
</evidence>
<dbReference type="STRING" id="137265.SAMN05421684_6504"/>
<evidence type="ECO:0000313" key="4">
    <source>
        <dbReference type="Proteomes" id="UP000199632"/>
    </source>
</evidence>
<accession>A0A1H3TWT5</accession>
<feature type="transmembrane region" description="Helical" evidence="2">
    <location>
        <begin position="31"/>
        <end position="52"/>
    </location>
</feature>
<protein>
    <submittedName>
        <fullName evidence="3">Uncharacterized protein</fullName>
    </submittedName>
</protein>
<dbReference type="AlphaFoldDB" id="A0A1H3TWT5"/>
<evidence type="ECO:0000313" key="3">
    <source>
        <dbReference type="EMBL" id="SDZ54572.1"/>
    </source>
</evidence>